<proteinExistence type="predicted"/>
<sequence length="64" mass="6966">MTEPGVVLEPVQHRQAENLGVEPLHLCEPVGGAGDAHLRHAQIGRPPPARGRVGKRHRHVFSIP</sequence>
<dbReference type="STRING" id="134601.AFA91_08610"/>
<dbReference type="AlphaFoldDB" id="A0A0K0X3G2"/>
<dbReference type="EMBL" id="CP012150">
    <property type="protein sequence ID" value="AKS31926.1"/>
    <property type="molecule type" value="Genomic_DNA"/>
</dbReference>
<gene>
    <name evidence="1" type="ORF">AFA91_08610</name>
</gene>
<reference evidence="1 2" key="1">
    <citation type="submission" date="2015-07" db="EMBL/GenBank/DDBJ databases">
        <title>Complete genome sequence of Mycobacterium goodii X7B, a facultative thermophilic biodesulfurizing bacterium.</title>
        <authorList>
            <person name="Yu B."/>
            <person name="Li F."/>
            <person name="Xu P."/>
        </authorList>
    </citation>
    <scope>NUCLEOTIDE SEQUENCE [LARGE SCALE GENOMIC DNA]</scope>
    <source>
        <strain evidence="1 2">X7B</strain>
    </source>
</reference>
<dbReference type="PATRIC" id="fig|134601.6.peg.1782"/>
<dbReference type="KEGG" id="mgo:AFA91_08610"/>
<name>A0A0K0X3G2_MYCGD</name>
<evidence type="ECO:0000313" key="1">
    <source>
        <dbReference type="EMBL" id="AKS31926.1"/>
    </source>
</evidence>
<evidence type="ECO:0000313" key="2">
    <source>
        <dbReference type="Proteomes" id="UP000062255"/>
    </source>
</evidence>
<dbReference type="Proteomes" id="UP000062255">
    <property type="component" value="Chromosome"/>
</dbReference>
<accession>A0A0K0X3G2</accession>
<protein>
    <submittedName>
        <fullName evidence="1">Uncharacterized protein</fullName>
    </submittedName>
</protein>
<organism evidence="1 2">
    <name type="scientific">Mycolicibacterium goodii</name>
    <name type="common">Mycobacterium goodii</name>
    <dbReference type="NCBI Taxonomy" id="134601"/>
    <lineage>
        <taxon>Bacteria</taxon>
        <taxon>Bacillati</taxon>
        <taxon>Actinomycetota</taxon>
        <taxon>Actinomycetes</taxon>
        <taxon>Mycobacteriales</taxon>
        <taxon>Mycobacteriaceae</taxon>
        <taxon>Mycolicibacterium</taxon>
    </lineage>
</organism>
<dbReference type="RefSeq" id="WP_049744344.1">
    <property type="nucleotide sequence ID" value="NZ_CP012150.1"/>
</dbReference>